<comment type="subcellular location">
    <subcellularLocation>
        <location evidence="1">Membrane</location>
        <topology evidence="1">Multi-pass membrane protein</topology>
    </subcellularLocation>
</comment>
<dbReference type="InterPro" id="IPR038772">
    <property type="entry name" value="Sph/SMPD2-like"/>
</dbReference>
<keyword evidence="12 13" id="KW-0472">Membrane</keyword>
<dbReference type="AlphaFoldDB" id="A0A0C3BI49"/>
<keyword evidence="16" id="KW-1185">Reference proteome</keyword>
<keyword evidence="11" id="KW-0443">Lipid metabolism</keyword>
<proteinExistence type="inferred from homology"/>
<dbReference type="Pfam" id="PF03372">
    <property type="entry name" value="Exo_endo_phos"/>
    <property type="match status" value="1"/>
</dbReference>
<sequence length="461" mass="50719">MTRPNPGESGPFNRPGRSPENLRNLNQHIYAMETFRVLTFNVWGLKYLSQKRTERLAALTNLLLTSTGHSYDVICLQELWVEADFIRLKNALRHKYPHSAYWPNSVVGSGLAVLSKWDIIGRDFTAFGVCGEPGEIGGDWYAGKGVGNVTLKVEKLGEVEIFNTHFFAKGGEEGPESLRSVRISNAWEMAKVVRKAVAGGRHVIATGDFNSSPHSLPMRIMFQHGDLIDTWASTHPAPPADPPRHTTTDKSAQAAVDLFGLTVDTPSNTWSAGKKLDNFALRWLGKRLDYILYNSAPLSGSPGFESTSGTRLSIQSTVVVLTGTVPGQDFSYSDHFGLEATFAIVSSDSSAESRPITRRLSSEDIYTAREALFCAFYSSRSRTRRHVLYLLASIIGLLLAVLGPSWISIESSVWKWGAFIAAPIAAISAWGGTMALCVGIIYGIRERGRLTNFIEELECAR</sequence>
<dbReference type="PANTHER" id="PTHR16320">
    <property type="entry name" value="SPHINGOMYELINASE FAMILY MEMBER"/>
    <property type="match status" value="1"/>
</dbReference>
<accession>A0A0C3BI49</accession>
<dbReference type="Proteomes" id="UP000054097">
    <property type="component" value="Unassembled WGS sequence"/>
</dbReference>
<evidence type="ECO:0000256" key="9">
    <source>
        <dbReference type="ARBA" id="ARBA00022919"/>
    </source>
</evidence>
<reference evidence="16" key="2">
    <citation type="submission" date="2015-01" db="EMBL/GenBank/DDBJ databases">
        <title>Evolutionary Origins and Diversification of the Mycorrhizal Mutualists.</title>
        <authorList>
            <consortium name="DOE Joint Genome Institute"/>
            <consortium name="Mycorrhizal Genomics Consortium"/>
            <person name="Kohler A."/>
            <person name="Kuo A."/>
            <person name="Nagy L.G."/>
            <person name="Floudas D."/>
            <person name="Copeland A."/>
            <person name="Barry K.W."/>
            <person name="Cichocki N."/>
            <person name="Veneault-Fourrey C."/>
            <person name="LaButti K."/>
            <person name="Lindquist E.A."/>
            <person name="Lipzen A."/>
            <person name="Lundell T."/>
            <person name="Morin E."/>
            <person name="Murat C."/>
            <person name="Riley R."/>
            <person name="Ohm R."/>
            <person name="Sun H."/>
            <person name="Tunlid A."/>
            <person name="Henrissat B."/>
            <person name="Grigoriev I.V."/>
            <person name="Hibbett D.S."/>
            <person name="Martin F."/>
        </authorList>
    </citation>
    <scope>NUCLEOTIDE SEQUENCE [LARGE SCALE GENOMIC DNA]</scope>
    <source>
        <strain evidence="16">MAFF 305830</strain>
    </source>
</reference>
<keyword evidence="8" id="KW-0460">Magnesium</keyword>
<evidence type="ECO:0000259" key="14">
    <source>
        <dbReference type="Pfam" id="PF03372"/>
    </source>
</evidence>
<evidence type="ECO:0000256" key="8">
    <source>
        <dbReference type="ARBA" id="ARBA00022842"/>
    </source>
</evidence>
<evidence type="ECO:0000256" key="13">
    <source>
        <dbReference type="SAM" id="Phobius"/>
    </source>
</evidence>
<evidence type="ECO:0000256" key="2">
    <source>
        <dbReference type="ARBA" id="ARBA00004760"/>
    </source>
</evidence>
<organism evidence="15 16">
    <name type="scientific">Serendipita vermifera MAFF 305830</name>
    <dbReference type="NCBI Taxonomy" id="933852"/>
    <lineage>
        <taxon>Eukaryota</taxon>
        <taxon>Fungi</taxon>
        <taxon>Dikarya</taxon>
        <taxon>Basidiomycota</taxon>
        <taxon>Agaricomycotina</taxon>
        <taxon>Agaricomycetes</taxon>
        <taxon>Sebacinales</taxon>
        <taxon>Serendipitaceae</taxon>
        <taxon>Serendipita</taxon>
    </lineage>
</organism>
<evidence type="ECO:0000256" key="5">
    <source>
        <dbReference type="ARBA" id="ARBA00022692"/>
    </source>
</evidence>
<feature type="transmembrane region" description="Helical" evidence="13">
    <location>
        <begin position="387"/>
        <end position="407"/>
    </location>
</feature>
<dbReference type="InterPro" id="IPR005135">
    <property type="entry name" value="Endo/exonuclease/phosphatase"/>
</dbReference>
<dbReference type="GO" id="GO:0016020">
    <property type="term" value="C:membrane"/>
    <property type="evidence" value="ECO:0007669"/>
    <property type="project" value="UniProtKB-SubCell"/>
</dbReference>
<evidence type="ECO:0000256" key="6">
    <source>
        <dbReference type="ARBA" id="ARBA00022723"/>
    </source>
</evidence>
<evidence type="ECO:0000256" key="1">
    <source>
        <dbReference type="ARBA" id="ARBA00004141"/>
    </source>
</evidence>
<evidence type="ECO:0000256" key="4">
    <source>
        <dbReference type="ARBA" id="ARBA00006335"/>
    </source>
</evidence>
<evidence type="ECO:0000256" key="12">
    <source>
        <dbReference type="ARBA" id="ARBA00023136"/>
    </source>
</evidence>
<dbReference type="EMBL" id="KN824281">
    <property type="protein sequence ID" value="KIM31794.1"/>
    <property type="molecule type" value="Genomic_DNA"/>
</dbReference>
<keyword evidence="9" id="KW-0746">Sphingolipid metabolism</keyword>
<dbReference type="InterPro" id="IPR036691">
    <property type="entry name" value="Endo/exonu/phosph_ase_sf"/>
</dbReference>
<feature type="domain" description="Endonuclease/exonuclease/phosphatase" evidence="14">
    <location>
        <begin position="38"/>
        <end position="335"/>
    </location>
</feature>
<evidence type="ECO:0000256" key="11">
    <source>
        <dbReference type="ARBA" id="ARBA00023098"/>
    </source>
</evidence>
<dbReference type="STRING" id="933852.A0A0C3BI49"/>
<gene>
    <name evidence="15" type="ORF">M408DRAFT_21007</name>
</gene>
<dbReference type="SUPFAM" id="SSF56219">
    <property type="entry name" value="DNase I-like"/>
    <property type="match status" value="1"/>
</dbReference>
<keyword evidence="6" id="KW-0479">Metal-binding</keyword>
<keyword evidence="7" id="KW-0378">Hydrolase</keyword>
<dbReference type="GO" id="GO:0046872">
    <property type="term" value="F:metal ion binding"/>
    <property type="evidence" value="ECO:0007669"/>
    <property type="project" value="UniProtKB-KW"/>
</dbReference>
<feature type="transmembrane region" description="Helical" evidence="13">
    <location>
        <begin position="419"/>
        <end position="444"/>
    </location>
</feature>
<dbReference type="HOGENOM" id="CLU_034001_2_0_1"/>
<evidence type="ECO:0000313" key="15">
    <source>
        <dbReference type="EMBL" id="KIM31794.1"/>
    </source>
</evidence>
<dbReference type="OrthoDB" id="387657at2759"/>
<comment type="similarity">
    <text evidence="4">Belongs to the neutral sphingomyelinase family.</text>
</comment>
<keyword evidence="5 13" id="KW-0812">Transmembrane</keyword>
<evidence type="ECO:0000256" key="10">
    <source>
        <dbReference type="ARBA" id="ARBA00022989"/>
    </source>
</evidence>
<evidence type="ECO:0000256" key="7">
    <source>
        <dbReference type="ARBA" id="ARBA00022801"/>
    </source>
</evidence>
<dbReference type="PANTHER" id="PTHR16320:SF24">
    <property type="entry name" value="PHOSPHODIESTERASE, PUTATIVE-RELATED"/>
    <property type="match status" value="1"/>
</dbReference>
<comment type="pathway">
    <text evidence="2">Lipid metabolism; sphingolipid metabolism.</text>
</comment>
<reference evidence="15 16" key="1">
    <citation type="submission" date="2014-04" db="EMBL/GenBank/DDBJ databases">
        <authorList>
            <consortium name="DOE Joint Genome Institute"/>
            <person name="Kuo A."/>
            <person name="Zuccaro A."/>
            <person name="Kohler A."/>
            <person name="Nagy L.G."/>
            <person name="Floudas D."/>
            <person name="Copeland A."/>
            <person name="Barry K.W."/>
            <person name="Cichocki N."/>
            <person name="Veneault-Fourrey C."/>
            <person name="LaButti K."/>
            <person name="Lindquist E.A."/>
            <person name="Lipzen A."/>
            <person name="Lundell T."/>
            <person name="Morin E."/>
            <person name="Murat C."/>
            <person name="Sun H."/>
            <person name="Tunlid A."/>
            <person name="Henrissat B."/>
            <person name="Grigoriev I.V."/>
            <person name="Hibbett D.S."/>
            <person name="Martin F."/>
            <person name="Nordberg H.P."/>
            <person name="Cantor M.N."/>
            <person name="Hua S.X."/>
        </authorList>
    </citation>
    <scope>NUCLEOTIDE SEQUENCE [LARGE SCALE GENOMIC DNA]</scope>
    <source>
        <strain evidence="15 16">MAFF 305830</strain>
    </source>
</reference>
<keyword evidence="10 13" id="KW-1133">Transmembrane helix</keyword>
<evidence type="ECO:0000256" key="3">
    <source>
        <dbReference type="ARBA" id="ARBA00004991"/>
    </source>
</evidence>
<evidence type="ECO:0000313" key="16">
    <source>
        <dbReference type="Proteomes" id="UP000054097"/>
    </source>
</evidence>
<dbReference type="GO" id="GO:0006665">
    <property type="term" value="P:sphingolipid metabolic process"/>
    <property type="evidence" value="ECO:0007669"/>
    <property type="project" value="UniProtKB-KW"/>
</dbReference>
<protein>
    <recommendedName>
        <fullName evidence="14">Endonuclease/exonuclease/phosphatase domain-containing protein</fullName>
    </recommendedName>
</protein>
<comment type="pathway">
    <text evidence="3">Sphingolipid metabolism.</text>
</comment>
<dbReference type="GO" id="GO:0004767">
    <property type="term" value="F:sphingomyelin phosphodiesterase activity"/>
    <property type="evidence" value="ECO:0007669"/>
    <property type="project" value="InterPro"/>
</dbReference>
<dbReference type="Gene3D" id="3.60.10.10">
    <property type="entry name" value="Endonuclease/exonuclease/phosphatase"/>
    <property type="match status" value="1"/>
</dbReference>
<name>A0A0C3BI49_SERVB</name>